<dbReference type="Pfam" id="PF01649">
    <property type="entry name" value="Ribosomal_S20p"/>
    <property type="match status" value="1"/>
</dbReference>
<organism evidence="9 10">
    <name type="scientific">Candidatus Falkowbacteria bacterium GW2011_GWF2_39_8</name>
    <dbReference type="NCBI Taxonomy" id="1618642"/>
    <lineage>
        <taxon>Bacteria</taxon>
        <taxon>Candidatus Falkowiibacteriota</taxon>
    </lineage>
</organism>
<reference evidence="9 10" key="1">
    <citation type="journal article" date="2015" name="Nature">
        <title>rRNA introns, odd ribosomes, and small enigmatic genomes across a large radiation of phyla.</title>
        <authorList>
            <person name="Brown C.T."/>
            <person name="Hug L.A."/>
            <person name="Thomas B.C."/>
            <person name="Sharon I."/>
            <person name="Castelle C.J."/>
            <person name="Singh A."/>
            <person name="Wilkins M.J."/>
            <person name="Williams K.H."/>
            <person name="Banfield J.F."/>
        </authorList>
    </citation>
    <scope>NUCLEOTIDE SEQUENCE [LARGE SCALE GENOMIC DNA]</scope>
</reference>
<dbReference type="Proteomes" id="UP000034137">
    <property type="component" value="Unassembled WGS sequence"/>
</dbReference>
<dbReference type="PATRIC" id="fig|1618642.3.peg.493"/>
<evidence type="ECO:0000313" key="9">
    <source>
        <dbReference type="EMBL" id="KKR32763.1"/>
    </source>
</evidence>
<gene>
    <name evidence="7" type="primary">rpsT</name>
    <name evidence="9" type="ORF">UT64_C0023G0003</name>
</gene>
<keyword evidence="4 7" id="KW-0689">Ribosomal protein</keyword>
<evidence type="ECO:0000256" key="1">
    <source>
        <dbReference type="ARBA" id="ARBA00007634"/>
    </source>
</evidence>
<keyword evidence="2 7" id="KW-0699">rRNA-binding</keyword>
<keyword evidence="3 7" id="KW-0694">RNA-binding</keyword>
<evidence type="ECO:0000256" key="8">
    <source>
        <dbReference type="SAM" id="MobiDB-lite"/>
    </source>
</evidence>
<proteinExistence type="inferred from homology"/>
<evidence type="ECO:0000256" key="7">
    <source>
        <dbReference type="HAMAP-Rule" id="MF_00500"/>
    </source>
</evidence>
<dbReference type="InterPro" id="IPR036510">
    <property type="entry name" value="Ribosomal_bS20_sf"/>
</dbReference>
<dbReference type="Gene3D" id="1.20.58.110">
    <property type="entry name" value="Ribosomal protein S20"/>
    <property type="match status" value="1"/>
</dbReference>
<accession>A0A0G0PY02</accession>
<keyword evidence="5 7" id="KW-0687">Ribonucleoprotein</keyword>
<evidence type="ECO:0000256" key="5">
    <source>
        <dbReference type="ARBA" id="ARBA00023274"/>
    </source>
</evidence>
<dbReference type="AlphaFoldDB" id="A0A0G0PY02"/>
<evidence type="ECO:0000313" key="10">
    <source>
        <dbReference type="Proteomes" id="UP000034137"/>
    </source>
</evidence>
<dbReference type="GO" id="GO:0006412">
    <property type="term" value="P:translation"/>
    <property type="evidence" value="ECO:0007669"/>
    <property type="project" value="UniProtKB-UniRule"/>
</dbReference>
<name>A0A0G0PY02_9BACT</name>
<dbReference type="NCBIfam" id="TIGR00029">
    <property type="entry name" value="S20"/>
    <property type="match status" value="1"/>
</dbReference>
<dbReference type="SUPFAM" id="SSF46992">
    <property type="entry name" value="Ribosomal protein S20"/>
    <property type="match status" value="1"/>
</dbReference>
<evidence type="ECO:0000256" key="2">
    <source>
        <dbReference type="ARBA" id="ARBA00022730"/>
    </source>
</evidence>
<evidence type="ECO:0000256" key="4">
    <source>
        <dbReference type="ARBA" id="ARBA00022980"/>
    </source>
</evidence>
<protein>
    <recommendedName>
        <fullName evidence="6 7">Small ribosomal subunit protein bS20</fullName>
    </recommendedName>
</protein>
<dbReference type="GO" id="GO:0015935">
    <property type="term" value="C:small ribosomal subunit"/>
    <property type="evidence" value="ECO:0007669"/>
    <property type="project" value="TreeGrafter"/>
</dbReference>
<dbReference type="EMBL" id="LBXO01000023">
    <property type="protein sequence ID" value="KKR32763.1"/>
    <property type="molecule type" value="Genomic_DNA"/>
</dbReference>
<comment type="similarity">
    <text evidence="1 7">Belongs to the bacterial ribosomal protein bS20 family.</text>
</comment>
<feature type="region of interest" description="Disordered" evidence="8">
    <location>
        <begin position="68"/>
        <end position="88"/>
    </location>
</feature>
<evidence type="ECO:0000256" key="3">
    <source>
        <dbReference type="ARBA" id="ARBA00022884"/>
    </source>
</evidence>
<evidence type="ECO:0000256" key="6">
    <source>
        <dbReference type="ARBA" id="ARBA00035136"/>
    </source>
</evidence>
<sequence length="88" mass="10050">MPNRKSAKKELRKSVTRTAYNKKVKDNVKGLVKKSIKAITAKEEQATEMVRKTLKAIDKAAKKGILKKNTRNRKKSRLAKKLNKMNKA</sequence>
<dbReference type="HAMAP" id="MF_00500">
    <property type="entry name" value="Ribosomal_bS20"/>
    <property type="match status" value="1"/>
</dbReference>
<comment type="function">
    <text evidence="7">Binds directly to 16S ribosomal RNA.</text>
</comment>
<dbReference type="GO" id="GO:0003735">
    <property type="term" value="F:structural constituent of ribosome"/>
    <property type="evidence" value="ECO:0007669"/>
    <property type="project" value="InterPro"/>
</dbReference>
<comment type="caution">
    <text evidence="9">The sequence shown here is derived from an EMBL/GenBank/DDBJ whole genome shotgun (WGS) entry which is preliminary data.</text>
</comment>
<dbReference type="InterPro" id="IPR002583">
    <property type="entry name" value="Ribosomal_bS20"/>
</dbReference>
<dbReference type="GO" id="GO:0070181">
    <property type="term" value="F:small ribosomal subunit rRNA binding"/>
    <property type="evidence" value="ECO:0007669"/>
    <property type="project" value="TreeGrafter"/>
</dbReference>
<dbReference type="PANTHER" id="PTHR33398">
    <property type="entry name" value="30S RIBOSOMAL PROTEIN S20"/>
    <property type="match status" value="1"/>
</dbReference>
<dbReference type="PANTHER" id="PTHR33398:SF1">
    <property type="entry name" value="SMALL RIBOSOMAL SUBUNIT PROTEIN BS20C"/>
    <property type="match status" value="1"/>
</dbReference>